<evidence type="ECO:0000256" key="10">
    <source>
        <dbReference type="ARBA" id="ARBA00022840"/>
    </source>
</evidence>
<dbReference type="EMBL" id="RBVX01000018">
    <property type="protein sequence ID" value="RSL32056.1"/>
    <property type="molecule type" value="Genomic_DNA"/>
</dbReference>
<dbReference type="PROSITE" id="PS50885">
    <property type="entry name" value="HAMP"/>
    <property type="match status" value="1"/>
</dbReference>
<dbReference type="Pfam" id="PF00672">
    <property type="entry name" value="HAMP"/>
    <property type="match status" value="1"/>
</dbReference>
<dbReference type="FunFam" id="1.10.287.130:FF:000001">
    <property type="entry name" value="Two-component sensor histidine kinase"/>
    <property type="match status" value="1"/>
</dbReference>
<evidence type="ECO:0000256" key="1">
    <source>
        <dbReference type="ARBA" id="ARBA00000085"/>
    </source>
</evidence>
<dbReference type="OrthoDB" id="9813151at2"/>
<accession>A0A3R9P7K8</accession>
<dbReference type="SUPFAM" id="SSF158472">
    <property type="entry name" value="HAMP domain-like"/>
    <property type="match status" value="1"/>
</dbReference>
<dbReference type="SUPFAM" id="SSF55785">
    <property type="entry name" value="PYP-like sensor domain (PAS domain)"/>
    <property type="match status" value="1"/>
</dbReference>
<keyword evidence="4" id="KW-1003">Cell membrane</keyword>
<dbReference type="InterPro" id="IPR005467">
    <property type="entry name" value="His_kinase_dom"/>
</dbReference>
<dbReference type="Pfam" id="PF00512">
    <property type="entry name" value="HisKA"/>
    <property type="match status" value="1"/>
</dbReference>
<comment type="caution">
    <text evidence="17">The sequence shown here is derived from an EMBL/GenBank/DDBJ whole genome shotgun (WGS) entry which is preliminary data.</text>
</comment>
<dbReference type="InterPro" id="IPR003660">
    <property type="entry name" value="HAMP_dom"/>
</dbReference>
<keyword evidence="13 14" id="KW-0472">Membrane</keyword>
<comment type="catalytic activity">
    <reaction evidence="1">
        <text>ATP + protein L-histidine = ADP + protein N-phospho-L-histidine.</text>
        <dbReference type="EC" id="2.7.13.3"/>
    </reaction>
</comment>
<evidence type="ECO:0000259" key="16">
    <source>
        <dbReference type="PROSITE" id="PS50885"/>
    </source>
</evidence>
<dbReference type="PANTHER" id="PTHR42878:SF3">
    <property type="entry name" value="HISTIDINE PROTEIN KINASE SAES"/>
    <property type="match status" value="1"/>
</dbReference>
<dbReference type="SMART" id="SM00304">
    <property type="entry name" value="HAMP"/>
    <property type="match status" value="1"/>
</dbReference>
<dbReference type="GO" id="GO:0030295">
    <property type="term" value="F:protein kinase activator activity"/>
    <property type="evidence" value="ECO:0007669"/>
    <property type="project" value="TreeGrafter"/>
</dbReference>
<keyword evidence="10" id="KW-0067">ATP-binding</keyword>
<dbReference type="InterPro" id="IPR003594">
    <property type="entry name" value="HATPase_dom"/>
</dbReference>
<dbReference type="FunFam" id="3.30.565.10:FF:000006">
    <property type="entry name" value="Sensor histidine kinase WalK"/>
    <property type="match status" value="1"/>
</dbReference>
<name>A0A3R9P7K8_9BACI</name>
<dbReference type="SMART" id="SM00387">
    <property type="entry name" value="HATPase_c"/>
    <property type="match status" value="1"/>
</dbReference>
<keyword evidence="6" id="KW-0808">Transferase</keyword>
<dbReference type="Gene3D" id="3.30.565.10">
    <property type="entry name" value="Histidine kinase-like ATPase, C-terminal domain"/>
    <property type="match status" value="1"/>
</dbReference>
<dbReference type="GO" id="GO:0000155">
    <property type="term" value="F:phosphorelay sensor kinase activity"/>
    <property type="evidence" value="ECO:0007669"/>
    <property type="project" value="InterPro"/>
</dbReference>
<reference evidence="17 18" key="1">
    <citation type="submission" date="2018-10" db="EMBL/GenBank/DDBJ databases">
        <title>Draft genome sequence of Bacillus salarius IM0101, isolated from a hypersaline soil in Inner Mongolia, China.</title>
        <authorList>
            <person name="Yamprayoonswat W."/>
            <person name="Boonvisut S."/>
            <person name="Jumpathong W."/>
            <person name="Sittihan S."/>
            <person name="Ruangsuj P."/>
            <person name="Wanthongcharoen S."/>
            <person name="Thongpramul N."/>
            <person name="Pimmason S."/>
            <person name="Yu B."/>
            <person name="Yasawong M."/>
        </authorList>
    </citation>
    <scope>NUCLEOTIDE SEQUENCE [LARGE SCALE GENOMIC DNA]</scope>
    <source>
        <strain evidence="17 18">IM0101</strain>
    </source>
</reference>
<dbReference type="GO" id="GO:0007234">
    <property type="term" value="P:osmosensory signaling via phosphorelay pathway"/>
    <property type="evidence" value="ECO:0007669"/>
    <property type="project" value="TreeGrafter"/>
</dbReference>
<evidence type="ECO:0000256" key="12">
    <source>
        <dbReference type="ARBA" id="ARBA00023012"/>
    </source>
</evidence>
<dbReference type="GO" id="GO:0005886">
    <property type="term" value="C:plasma membrane"/>
    <property type="evidence" value="ECO:0007669"/>
    <property type="project" value="UniProtKB-SubCell"/>
</dbReference>
<dbReference type="InterPro" id="IPR036890">
    <property type="entry name" value="HATPase_C_sf"/>
</dbReference>
<dbReference type="InterPro" id="IPR041328">
    <property type="entry name" value="HisK_sensor"/>
</dbReference>
<keyword evidence="5" id="KW-0597">Phosphoprotein</keyword>
<dbReference type="EC" id="2.7.13.3" evidence="3"/>
<dbReference type="InterPro" id="IPR036097">
    <property type="entry name" value="HisK_dim/P_sf"/>
</dbReference>
<dbReference type="InterPro" id="IPR050351">
    <property type="entry name" value="BphY/WalK/GraS-like"/>
</dbReference>
<keyword evidence="7 14" id="KW-0812">Transmembrane</keyword>
<dbReference type="GO" id="GO:0000156">
    <property type="term" value="F:phosphorelay response regulator activity"/>
    <property type="evidence" value="ECO:0007669"/>
    <property type="project" value="TreeGrafter"/>
</dbReference>
<evidence type="ECO:0000313" key="18">
    <source>
        <dbReference type="Proteomes" id="UP000275076"/>
    </source>
</evidence>
<dbReference type="CDD" id="cd00082">
    <property type="entry name" value="HisKA"/>
    <property type="match status" value="1"/>
</dbReference>
<sequence>MMLWRSVVGKVWGTILLLVSVVLVILTILLLQFFEQFHITEAEEQLTNHANAMVSVLEEYENPPESLDTVEKIAGSYNTSVVIMQNDKHWESANNDEADVHLPLSIFEQDERLASVQDERSEVITHGDFPTQENGKEIHNEIFVVGMPFESVNGEQGSLYLYQSLEIIEDTTGETKQIILLSAGIAIILTTVFAFFLSTRITAPLRKMRQLALNVSKGDFETRVPILTNDEIGQLGNAFNKMRRELNHSITALNQEKEQLSRILSSMADGVITIDRKGSIVVTNPPAHRFLDAYYYDSGIVDANDRLPKEVKKLFQKVVAIEQEQLTEMDVQGRSYVVLMTPLYDGEFVRGVVAVIRDMTEERQHDKLRKDFIANVSHELRTPISMLQGYSEAIIDDIAGSEEEKKEIGQIIYDESMRMGRLVNELLDIAKMEAGHIQLAKDWVDFHSFTDKVYKKFQGLAREAQVTMKLDKQGTTHQMYIDPDRIEQVMTNLIHNAIRHTSEKGTVNVGVTTDAWGVTVEIEDTGSGIPEEDLPNVFERFYKADKARTRGNGGTGLGLAIAKNIVESHDGEISAHSKWQEGTTFRFYLPRREHDHQ</sequence>
<dbReference type="Pfam" id="PF18698">
    <property type="entry name" value="HisK_sensor"/>
    <property type="match status" value="1"/>
</dbReference>
<evidence type="ECO:0000256" key="7">
    <source>
        <dbReference type="ARBA" id="ARBA00022692"/>
    </source>
</evidence>
<dbReference type="Gene3D" id="1.10.287.130">
    <property type="match status" value="1"/>
</dbReference>
<keyword evidence="11 14" id="KW-1133">Transmembrane helix</keyword>
<evidence type="ECO:0000256" key="9">
    <source>
        <dbReference type="ARBA" id="ARBA00022777"/>
    </source>
</evidence>
<dbReference type="PANTHER" id="PTHR42878">
    <property type="entry name" value="TWO-COMPONENT HISTIDINE KINASE"/>
    <property type="match status" value="1"/>
</dbReference>
<dbReference type="PROSITE" id="PS50109">
    <property type="entry name" value="HIS_KIN"/>
    <property type="match status" value="1"/>
</dbReference>
<evidence type="ECO:0000256" key="8">
    <source>
        <dbReference type="ARBA" id="ARBA00022741"/>
    </source>
</evidence>
<dbReference type="SUPFAM" id="SSF47384">
    <property type="entry name" value="Homodimeric domain of signal transducing histidine kinase"/>
    <property type="match status" value="1"/>
</dbReference>
<keyword evidence="12" id="KW-0902">Two-component regulatory system</keyword>
<evidence type="ECO:0000256" key="4">
    <source>
        <dbReference type="ARBA" id="ARBA00022475"/>
    </source>
</evidence>
<gene>
    <name evidence="17" type="ORF">D7Z54_17830</name>
</gene>
<dbReference type="InterPro" id="IPR004358">
    <property type="entry name" value="Sig_transdc_His_kin-like_C"/>
</dbReference>
<keyword evidence="9" id="KW-0418">Kinase</keyword>
<comment type="subcellular location">
    <subcellularLocation>
        <location evidence="2">Cell membrane</location>
        <topology evidence="2">Multi-pass membrane protein</topology>
    </subcellularLocation>
</comment>
<feature type="domain" description="Histidine kinase" evidence="15">
    <location>
        <begin position="375"/>
        <end position="593"/>
    </location>
</feature>
<feature type="transmembrane region" description="Helical" evidence="14">
    <location>
        <begin position="12"/>
        <end position="34"/>
    </location>
</feature>
<evidence type="ECO:0000256" key="11">
    <source>
        <dbReference type="ARBA" id="ARBA00022989"/>
    </source>
</evidence>
<dbReference type="CDD" id="cd06225">
    <property type="entry name" value="HAMP"/>
    <property type="match status" value="1"/>
</dbReference>
<dbReference type="PRINTS" id="PR00344">
    <property type="entry name" value="BCTRLSENSOR"/>
</dbReference>
<dbReference type="InterPro" id="IPR003661">
    <property type="entry name" value="HisK_dim/P_dom"/>
</dbReference>
<feature type="domain" description="HAMP" evidence="16">
    <location>
        <begin position="199"/>
        <end position="251"/>
    </location>
</feature>
<evidence type="ECO:0000256" key="6">
    <source>
        <dbReference type="ARBA" id="ARBA00022679"/>
    </source>
</evidence>
<dbReference type="GO" id="GO:0005524">
    <property type="term" value="F:ATP binding"/>
    <property type="evidence" value="ECO:0007669"/>
    <property type="project" value="UniProtKB-KW"/>
</dbReference>
<dbReference type="Gene3D" id="3.30.450.20">
    <property type="entry name" value="PAS domain"/>
    <property type="match status" value="1"/>
</dbReference>
<organism evidence="17 18">
    <name type="scientific">Salibacterium salarium</name>
    <dbReference type="NCBI Taxonomy" id="284579"/>
    <lineage>
        <taxon>Bacteria</taxon>
        <taxon>Bacillati</taxon>
        <taxon>Bacillota</taxon>
        <taxon>Bacilli</taxon>
        <taxon>Bacillales</taxon>
        <taxon>Bacillaceae</taxon>
    </lineage>
</organism>
<keyword evidence="8" id="KW-0547">Nucleotide-binding</keyword>
<dbReference type="Gene3D" id="6.10.340.10">
    <property type="match status" value="1"/>
</dbReference>
<evidence type="ECO:0000256" key="5">
    <source>
        <dbReference type="ARBA" id="ARBA00022553"/>
    </source>
</evidence>
<evidence type="ECO:0000259" key="15">
    <source>
        <dbReference type="PROSITE" id="PS50109"/>
    </source>
</evidence>
<dbReference type="AlphaFoldDB" id="A0A3R9P7K8"/>
<protein>
    <recommendedName>
        <fullName evidence="3">histidine kinase</fullName>
        <ecNumber evidence="3">2.7.13.3</ecNumber>
    </recommendedName>
</protein>
<evidence type="ECO:0000256" key="2">
    <source>
        <dbReference type="ARBA" id="ARBA00004651"/>
    </source>
</evidence>
<evidence type="ECO:0000256" key="14">
    <source>
        <dbReference type="SAM" id="Phobius"/>
    </source>
</evidence>
<evidence type="ECO:0000313" key="17">
    <source>
        <dbReference type="EMBL" id="RSL32056.1"/>
    </source>
</evidence>
<dbReference type="Pfam" id="PF02518">
    <property type="entry name" value="HATPase_c"/>
    <property type="match status" value="1"/>
</dbReference>
<evidence type="ECO:0000256" key="13">
    <source>
        <dbReference type="ARBA" id="ARBA00023136"/>
    </source>
</evidence>
<dbReference type="SMART" id="SM00388">
    <property type="entry name" value="HisKA"/>
    <property type="match status" value="1"/>
</dbReference>
<keyword evidence="18" id="KW-1185">Reference proteome</keyword>
<proteinExistence type="predicted"/>
<dbReference type="CDD" id="cd00075">
    <property type="entry name" value="HATPase"/>
    <property type="match status" value="1"/>
</dbReference>
<dbReference type="InterPro" id="IPR035965">
    <property type="entry name" value="PAS-like_dom_sf"/>
</dbReference>
<dbReference type="SUPFAM" id="SSF55874">
    <property type="entry name" value="ATPase domain of HSP90 chaperone/DNA topoisomerase II/histidine kinase"/>
    <property type="match status" value="1"/>
</dbReference>
<dbReference type="Proteomes" id="UP000275076">
    <property type="component" value="Unassembled WGS sequence"/>
</dbReference>
<feature type="transmembrane region" description="Helical" evidence="14">
    <location>
        <begin position="178"/>
        <end position="199"/>
    </location>
</feature>
<evidence type="ECO:0000256" key="3">
    <source>
        <dbReference type="ARBA" id="ARBA00012438"/>
    </source>
</evidence>